<reference evidence="8 9" key="1">
    <citation type="journal article" date="2003" name="Int. J. Syst. Evol. Microbiol.">
        <title>Bacillus nealsonii sp. nov., isolated from a spacecraft-assembly facility, whose spores are gamma-radiation resistant.</title>
        <authorList>
            <person name="Venkateswaran K."/>
            <person name="Kempf M."/>
            <person name="Chen F."/>
            <person name="Satomi M."/>
            <person name="Nicholson W."/>
            <person name="Kern R."/>
        </authorList>
    </citation>
    <scope>NUCLEOTIDE SEQUENCE [LARGE SCALE GENOMIC DNA]</scope>
    <source>
        <strain evidence="8 9">FO-92</strain>
    </source>
</reference>
<feature type="transmembrane region" description="Helical" evidence="6">
    <location>
        <begin position="322"/>
        <end position="343"/>
    </location>
</feature>
<accession>A0A2N0Z2W3</accession>
<feature type="transmembrane region" description="Helical" evidence="6">
    <location>
        <begin position="382"/>
        <end position="408"/>
    </location>
</feature>
<comment type="subcellular location">
    <subcellularLocation>
        <location evidence="1">Cell membrane</location>
        <topology evidence="1">Multi-pass membrane protein</topology>
    </subcellularLocation>
</comment>
<evidence type="ECO:0000313" key="9">
    <source>
        <dbReference type="Proteomes" id="UP000233375"/>
    </source>
</evidence>
<feature type="transmembrane region" description="Helical" evidence="6">
    <location>
        <begin position="50"/>
        <end position="70"/>
    </location>
</feature>
<dbReference type="PROSITE" id="PS50850">
    <property type="entry name" value="MFS"/>
    <property type="match status" value="1"/>
</dbReference>
<comment type="caution">
    <text evidence="8">The sequence shown here is derived from an EMBL/GenBank/DDBJ whole genome shotgun (WGS) entry which is preliminary data.</text>
</comment>
<sequence length="465" mass="50029">MSQTSLNAEQQHREKLILILAFALVISVMNSTMFNMAIPTITKEFNLQPSQAGWIVTGYIIVYAIGSVMYGKLADRYKLKNLISTGLIIFAVGSIIGFTAANFEMIVAGRVLQAIGASVMPATSMIIPARYFTLETRGRALGMTSAGMALGTALGPIVAGLVTSFISWHYLFIISLFALVTLPFFRKYLNDETPKENAKTDLIGAGLLAGTLALLLLAITGSSLLCAIVGALFLLLFVRRITSTKEPFVQATLFKNKNYTVAIIVSGLSSGIGFGIPYLTPLLLQGINGLSPILSGLIMFPSALLAAALGKKAGKIADIKGNNFLTYTALLSFFLGYSLLSFMAGLSPLIIMVVLIFACIGQTFIQIALANTVSRTLPAEQAGVGMGVFMMINFIAGATDTTLISKVLEIKHTTLHLNPFLQDQDSLNFSNIYAVLALFIIVVSLIYTSNFRKASKLKFHSKNIN</sequence>
<organism evidence="8 9">
    <name type="scientific">Niallia nealsonii</name>
    <dbReference type="NCBI Taxonomy" id="115979"/>
    <lineage>
        <taxon>Bacteria</taxon>
        <taxon>Bacillati</taxon>
        <taxon>Bacillota</taxon>
        <taxon>Bacilli</taxon>
        <taxon>Bacillales</taxon>
        <taxon>Bacillaceae</taxon>
        <taxon>Niallia</taxon>
    </lineage>
</organism>
<dbReference type="AlphaFoldDB" id="A0A2N0Z2W3"/>
<dbReference type="OrthoDB" id="2403626at2"/>
<dbReference type="EMBL" id="PISE01000019">
    <property type="protein sequence ID" value="PKG23842.1"/>
    <property type="molecule type" value="Genomic_DNA"/>
</dbReference>
<feature type="transmembrane region" description="Helical" evidence="6">
    <location>
        <begin position="292"/>
        <end position="310"/>
    </location>
</feature>
<dbReference type="RefSeq" id="WP_101177072.1">
    <property type="nucleotide sequence ID" value="NZ_PISE01000019.1"/>
</dbReference>
<protein>
    <submittedName>
        <fullName evidence="8">Antiporter</fullName>
    </submittedName>
</protein>
<dbReference type="InterPro" id="IPR011701">
    <property type="entry name" value="MFS"/>
</dbReference>
<dbReference type="GO" id="GO:0022857">
    <property type="term" value="F:transmembrane transporter activity"/>
    <property type="evidence" value="ECO:0007669"/>
    <property type="project" value="InterPro"/>
</dbReference>
<proteinExistence type="predicted"/>
<dbReference type="PANTHER" id="PTHR42718:SF9">
    <property type="entry name" value="MAJOR FACILITATOR SUPERFAMILY MULTIDRUG TRANSPORTER MFSC"/>
    <property type="match status" value="1"/>
</dbReference>
<evidence type="ECO:0000313" key="8">
    <source>
        <dbReference type="EMBL" id="PKG23842.1"/>
    </source>
</evidence>
<feature type="transmembrane region" description="Helical" evidence="6">
    <location>
        <begin position="205"/>
        <end position="238"/>
    </location>
</feature>
<evidence type="ECO:0000256" key="2">
    <source>
        <dbReference type="ARBA" id="ARBA00022448"/>
    </source>
</evidence>
<evidence type="ECO:0000256" key="3">
    <source>
        <dbReference type="ARBA" id="ARBA00022692"/>
    </source>
</evidence>
<dbReference type="InterPro" id="IPR020846">
    <property type="entry name" value="MFS_dom"/>
</dbReference>
<dbReference type="SUPFAM" id="SSF103473">
    <property type="entry name" value="MFS general substrate transporter"/>
    <property type="match status" value="1"/>
</dbReference>
<feature type="transmembrane region" description="Helical" evidence="6">
    <location>
        <begin position="259"/>
        <end position="280"/>
    </location>
</feature>
<feature type="transmembrane region" description="Helical" evidence="6">
    <location>
        <begin position="349"/>
        <end position="370"/>
    </location>
</feature>
<dbReference type="Gene3D" id="1.20.1720.10">
    <property type="entry name" value="Multidrug resistance protein D"/>
    <property type="match status" value="1"/>
</dbReference>
<dbReference type="GO" id="GO:0005886">
    <property type="term" value="C:plasma membrane"/>
    <property type="evidence" value="ECO:0007669"/>
    <property type="project" value="UniProtKB-SubCell"/>
</dbReference>
<evidence type="ECO:0000256" key="4">
    <source>
        <dbReference type="ARBA" id="ARBA00022989"/>
    </source>
</evidence>
<dbReference type="CDD" id="cd17321">
    <property type="entry name" value="MFS_MMR_MDR_like"/>
    <property type="match status" value="1"/>
</dbReference>
<evidence type="ECO:0000256" key="6">
    <source>
        <dbReference type="SAM" id="Phobius"/>
    </source>
</evidence>
<feature type="transmembrane region" description="Helical" evidence="6">
    <location>
        <begin position="16"/>
        <end position="38"/>
    </location>
</feature>
<dbReference type="InterPro" id="IPR036259">
    <property type="entry name" value="MFS_trans_sf"/>
</dbReference>
<name>A0A2N0Z2W3_9BACI</name>
<keyword evidence="3 6" id="KW-0812">Transmembrane</keyword>
<feature type="transmembrane region" description="Helical" evidence="6">
    <location>
        <begin position="82"/>
        <end position="101"/>
    </location>
</feature>
<dbReference type="Proteomes" id="UP000233375">
    <property type="component" value="Unassembled WGS sequence"/>
</dbReference>
<gene>
    <name evidence="8" type="ORF">CWS01_10120</name>
</gene>
<keyword evidence="2" id="KW-0813">Transport</keyword>
<keyword evidence="5 6" id="KW-0472">Membrane</keyword>
<feature type="domain" description="Major facilitator superfamily (MFS) profile" evidence="7">
    <location>
        <begin position="16"/>
        <end position="452"/>
    </location>
</feature>
<feature type="transmembrane region" description="Helical" evidence="6">
    <location>
        <begin position="107"/>
        <end position="132"/>
    </location>
</feature>
<keyword evidence="9" id="KW-1185">Reference proteome</keyword>
<dbReference type="PANTHER" id="PTHR42718">
    <property type="entry name" value="MAJOR FACILITATOR SUPERFAMILY MULTIDRUG TRANSPORTER MFSC"/>
    <property type="match status" value="1"/>
</dbReference>
<evidence type="ECO:0000256" key="5">
    <source>
        <dbReference type="ARBA" id="ARBA00023136"/>
    </source>
</evidence>
<dbReference type="Gene3D" id="1.20.1250.20">
    <property type="entry name" value="MFS general substrate transporter like domains"/>
    <property type="match status" value="1"/>
</dbReference>
<feature type="transmembrane region" description="Helical" evidence="6">
    <location>
        <begin position="153"/>
        <end position="185"/>
    </location>
</feature>
<feature type="transmembrane region" description="Helical" evidence="6">
    <location>
        <begin position="428"/>
        <end position="448"/>
    </location>
</feature>
<evidence type="ECO:0000259" key="7">
    <source>
        <dbReference type="PROSITE" id="PS50850"/>
    </source>
</evidence>
<dbReference type="PRINTS" id="PR01036">
    <property type="entry name" value="TCRTETB"/>
</dbReference>
<dbReference type="Pfam" id="PF07690">
    <property type="entry name" value="MFS_1"/>
    <property type="match status" value="1"/>
</dbReference>
<evidence type="ECO:0000256" key="1">
    <source>
        <dbReference type="ARBA" id="ARBA00004651"/>
    </source>
</evidence>
<keyword evidence="4 6" id="KW-1133">Transmembrane helix</keyword>